<feature type="compositionally biased region" description="Polar residues" evidence="2">
    <location>
        <begin position="246"/>
        <end position="263"/>
    </location>
</feature>
<sequence length="341" mass="38352">MTRTDFQPEERRLLGVGYTHALGKRRTMLAVLSKIEELRGIAFTEDERSRFEAYRTKIEQEIADRVGFVNKMIDGHLMPNAAAKSAAVFYFKMKGDLQRQQLETQTKRSQWNMTLAGLAKDYADGLELAVSELSPRDSLRCALVINFAVVLWQYFGDRVKAFRLMKKSFELAFQQALSDGIEYSTDPREKDVTVLLQSMRDHLYLWRPEVTDEDIRVAEEEELLRLEDEAEAEAAGESPNGRRGSVMSQSNRRGSVASIQTGKRGSMASRPSGLGLQGFMTTPMSPPIPFLTRKRQMDKEEEGEEEKKEAGEEGQPQSGEQPSLGTDLEGEVGRAQSISLG</sequence>
<dbReference type="InterPro" id="IPR023410">
    <property type="entry name" value="14-3-3_domain"/>
</dbReference>
<feature type="compositionally biased region" description="Polar residues" evidence="2">
    <location>
        <begin position="315"/>
        <end position="324"/>
    </location>
</feature>
<dbReference type="AlphaFoldDB" id="A0A0G4HU15"/>
<evidence type="ECO:0000313" key="4">
    <source>
        <dbReference type="EMBL" id="CEM47907.1"/>
    </source>
</evidence>
<feature type="domain" description="14-3-3" evidence="3">
    <location>
        <begin position="1"/>
        <end position="220"/>
    </location>
</feature>
<dbReference type="EMBL" id="CDMZ01003878">
    <property type="protein sequence ID" value="CEM47907.1"/>
    <property type="molecule type" value="Genomic_DNA"/>
</dbReference>
<organism evidence="4">
    <name type="scientific">Chromera velia CCMP2878</name>
    <dbReference type="NCBI Taxonomy" id="1169474"/>
    <lineage>
        <taxon>Eukaryota</taxon>
        <taxon>Sar</taxon>
        <taxon>Alveolata</taxon>
        <taxon>Colpodellida</taxon>
        <taxon>Chromeraceae</taxon>
        <taxon>Chromera</taxon>
    </lineage>
</organism>
<dbReference type="VEuPathDB" id="CryptoDB:Cvel_31673"/>
<accession>A0A0G4HU15</accession>
<dbReference type="InterPro" id="IPR036815">
    <property type="entry name" value="14-3-3_dom_sf"/>
</dbReference>
<dbReference type="InterPro" id="IPR000308">
    <property type="entry name" value="14-3-3"/>
</dbReference>
<evidence type="ECO:0000256" key="1">
    <source>
        <dbReference type="ARBA" id="ARBA00006141"/>
    </source>
</evidence>
<dbReference type="PhylomeDB" id="A0A0G4HU15"/>
<reference evidence="4" key="1">
    <citation type="submission" date="2014-11" db="EMBL/GenBank/DDBJ databases">
        <authorList>
            <person name="Otto D Thomas"/>
            <person name="Naeem Raeece"/>
        </authorList>
    </citation>
    <scope>NUCLEOTIDE SEQUENCE</scope>
</reference>
<dbReference type="SUPFAM" id="SSF48445">
    <property type="entry name" value="14-3-3 protein"/>
    <property type="match status" value="1"/>
</dbReference>
<gene>
    <name evidence="4" type="ORF">Cvel_31673</name>
</gene>
<proteinExistence type="inferred from homology"/>
<feature type="region of interest" description="Disordered" evidence="2">
    <location>
        <begin position="227"/>
        <end position="341"/>
    </location>
</feature>
<dbReference type="Gene3D" id="1.20.190.20">
    <property type="entry name" value="14-3-3 domain"/>
    <property type="match status" value="1"/>
</dbReference>
<evidence type="ECO:0000256" key="2">
    <source>
        <dbReference type="SAM" id="MobiDB-lite"/>
    </source>
</evidence>
<dbReference type="PRINTS" id="PR00305">
    <property type="entry name" value="1433ZETA"/>
</dbReference>
<dbReference type="Pfam" id="PF00244">
    <property type="entry name" value="14-3-3"/>
    <property type="match status" value="1"/>
</dbReference>
<dbReference type="PANTHER" id="PTHR18860">
    <property type="entry name" value="14-3-3 PROTEIN"/>
    <property type="match status" value="1"/>
</dbReference>
<comment type="similarity">
    <text evidence="1">Belongs to the 14-3-3 family.</text>
</comment>
<protein>
    <recommendedName>
        <fullName evidence="3">14-3-3 domain-containing protein</fullName>
    </recommendedName>
</protein>
<dbReference type="SMART" id="SM00101">
    <property type="entry name" value="14_3_3"/>
    <property type="match status" value="1"/>
</dbReference>
<evidence type="ECO:0000259" key="3">
    <source>
        <dbReference type="SMART" id="SM00101"/>
    </source>
</evidence>
<name>A0A0G4HU15_9ALVE</name>